<dbReference type="KEGG" id="naj:B1756_16025"/>
<evidence type="ECO:0000313" key="7">
    <source>
        <dbReference type="EMBL" id="ARS91090.1"/>
    </source>
</evidence>
<protein>
    <submittedName>
        <fullName evidence="7">Chemotaxis protein</fullName>
    </submittedName>
</protein>
<dbReference type="GO" id="GO:0007165">
    <property type="term" value="P:signal transduction"/>
    <property type="evidence" value="ECO:0007669"/>
    <property type="project" value="UniProtKB-KW"/>
</dbReference>
<keyword evidence="8" id="KW-1185">Reference proteome</keyword>
<dbReference type="GeneID" id="32895612"/>
<evidence type="ECO:0000259" key="5">
    <source>
        <dbReference type="PROSITE" id="PS50111"/>
    </source>
</evidence>
<evidence type="ECO:0000256" key="4">
    <source>
        <dbReference type="SAM" id="MobiDB-lite"/>
    </source>
</evidence>
<feature type="compositionally biased region" description="Basic and acidic residues" evidence="4">
    <location>
        <begin position="17"/>
        <end position="31"/>
    </location>
</feature>
<dbReference type="Pfam" id="PF00989">
    <property type="entry name" value="PAS"/>
    <property type="match status" value="1"/>
</dbReference>
<dbReference type="SMART" id="SM00091">
    <property type="entry name" value="PAS"/>
    <property type="match status" value="1"/>
</dbReference>
<dbReference type="InterPro" id="IPR000014">
    <property type="entry name" value="PAS"/>
</dbReference>
<dbReference type="PRINTS" id="PR00260">
    <property type="entry name" value="CHEMTRNSDUCR"/>
</dbReference>
<dbReference type="PANTHER" id="PTHR32089:SF112">
    <property type="entry name" value="LYSOZYME-LIKE PROTEIN-RELATED"/>
    <property type="match status" value="1"/>
</dbReference>
<dbReference type="Gene3D" id="1.10.287.950">
    <property type="entry name" value="Methyl-accepting chemotaxis protein"/>
    <property type="match status" value="1"/>
</dbReference>
<dbReference type="OrthoDB" id="8523at2157"/>
<accession>A0A2Z2HV67</accession>
<organism evidence="7 8">
    <name type="scientific">Natrarchaeobaculum aegyptiacum</name>
    <dbReference type="NCBI Taxonomy" id="745377"/>
    <lineage>
        <taxon>Archaea</taxon>
        <taxon>Methanobacteriati</taxon>
        <taxon>Methanobacteriota</taxon>
        <taxon>Stenosarchaea group</taxon>
        <taxon>Halobacteria</taxon>
        <taxon>Halobacteriales</taxon>
        <taxon>Natrialbaceae</taxon>
        <taxon>Natrarchaeobaculum</taxon>
    </lineage>
</organism>
<feature type="domain" description="PAS" evidence="6">
    <location>
        <begin position="38"/>
        <end position="86"/>
    </location>
</feature>
<dbReference type="Proteomes" id="UP000250088">
    <property type="component" value="Chromosome"/>
</dbReference>
<dbReference type="PROSITE" id="PS50112">
    <property type="entry name" value="PAS"/>
    <property type="match status" value="1"/>
</dbReference>
<evidence type="ECO:0000256" key="1">
    <source>
        <dbReference type="ARBA" id="ARBA00023224"/>
    </source>
</evidence>
<dbReference type="SUPFAM" id="SSF58104">
    <property type="entry name" value="Methyl-accepting chemotaxis protein (MCP) signaling domain"/>
    <property type="match status" value="1"/>
</dbReference>
<gene>
    <name evidence="7" type="ORF">B1756_16025</name>
</gene>
<dbReference type="Pfam" id="PF00015">
    <property type="entry name" value="MCPsignal"/>
    <property type="match status" value="1"/>
</dbReference>
<dbReference type="SMART" id="SM00283">
    <property type="entry name" value="MA"/>
    <property type="match status" value="1"/>
</dbReference>
<evidence type="ECO:0000259" key="6">
    <source>
        <dbReference type="PROSITE" id="PS50112"/>
    </source>
</evidence>
<name>A0A2Z2HV67_9EURY</name>
<evidence type="ECO:0000256" key="2">
    <source>
        <dbReference type="ARBA" id="ARBA00029447"/>
    </source>
</evidence>
<dbReference type="EMBL" id="CP019893">
    <property type="protein sequence ID" value="ARS91090.1"/>
    <property type="molecule type" value="Genomic_DNA"/>
</dbReference>
<dbReference type="InterPro" id="IPR013767">
    <property type="entry name" value="PAS_fold"/>
</dbReference>
<keyword evidence="1 3" id="KW-0807">Transducer</keyword>
<dbReference type="Gene3D" id="3.30.450.20">
    <property type="entry name" value="PAS domain"/>
    <property type="match status" value="1"/>
</dbReference>
<dbReference type="SUPFAM" id="SSF55785">
    <property type="entry name" value="PYP-like sensor domain (PAS domain)"/>
    <property type="match status" value="1"/>
</dbReference>
<dbReference type="CDD" id="cd00130">
    <property type="entry name" value="PAS"/>
    <property type="match status" value="1"/>
</dbReference>
<feature type="region of interest" description="Disordered" evidence="4">
    <location>
        <begin position="1"/>
        <end position="31"/>
    </location>
</feature>
<dbReference type="NCBIfam" id="TIGR00229">
    <property type="entry name" value="sensory_box"/>
    <property type="match status" value="1"/>
</dbReference>
<dbReference type="GO" id="GO:0006935">
    <property type="term" value="P:chemotaxis"/>
    <property type="evidence" value="ECO:0007669"/>
    <property type="project" value="InterPro"/>
</dbReference>
<evidence type="ECO:0000313" key="8">
    <source>
        <dbReference type="Proteomes" id="UP000250088"/>
    </source>
</evidence>
<dbReference type="InterPro" id="IPR004090">
    <property type="entry name" value="Chemotax_Me-accpt_rcpt"/>
</dbReference>
<dbReference type="PROSITE" id="PS50111">
    <property type="entry name" value="CHEMOTAXIS_TRANSDUC_2"/>
    <property type="match status" value="1"/>
</dbReference>
<dbReference type="GO" id="GO:0016020">
    <property type="term" value="C:membrane"/>
    <property type="evidence" value="ECO:0007669"/>
    <property type="project" value="InterPro"/>
</dbReference>
<dbReference type="GO" id="GO:0004888">
    <property type="term" value="F:transmembrane signaling receptor activity"/>
    <property type="evidence" value="ECO:0007669"/>
    <property type="project" value="InterPro"/>
</dbReference>
<dbReference type="InterPro" id="IPR004089">
    <property type="entry name" value="MCPsignal_dom"/>
</dbReference>
<reference evidence="8" key="1">
    <citation type="submission" date="2017-02" db="EMBL/GenBank/DDBJ databases">
        <title>Natronthermophilus aegyptiacus gen. nov.,sp. nov., an aerobic, extremely halophilic alkalithermophilic archaeon isolated from the athalassohaline Wadi An Natrun, Egypt.</title>
        <authorList>
            <person name="Zhao B."/>
        </authorList>
    </citation>
    <scope>NUCLEOTIDE SEQUENCE [LARGE SCALE GENOMIC DNA]</scope>
    <source>
        <strain evidence="8">JW/NM-HA 15</strain>
    </source>
</reference>
<proteinExistence type="inferred from homology"/>
<feature type="domain" description="Methyl-accepting transducer" evidence="5">
    <location>
        <begin position="174"/>
        <end position="410"/>
    </location>
</feature>
<dbReference type="AlphaFoldDB" id="A0A2Z2HV67"/>
<sequence>MPDPDLFRPQQTASSDDAPRGDDESADADRLREERDFWKSLFENLVQDFPEPVLVVDDDGTITHWNDPHVELSGITHEEAIGNKAIDVIGTEGVTETLAEEIARTGESVSEDKIRSNTGDDNEWHIRAAGAPLRDTDGEPIGAFEYINIVTDLEKRRREIKNVQEEITDIVHGAVDDLLETTEQNAETNDQLRRTSRAQVQNLETIRDEMESLSATVEEVAASADEVSDQSVTAAELAGESKAKTRAIGDAIDEIREAATALADHSRDLQARMEEIDTLVDVIDGIADETNLLALNANIQAAQVGSGAEGFTVVADEVKDLADKSKEEVATIETIVDEVRANTDETVERVDTTLEQVDDAIDHAEAVDEMQSEITQAIDEASAGIEQIAQATDEQAATSEEVATMLGDAVEEIEQIADEVDTLAEVNGAQAESVRAVREDVNELESSLESA</sequence>
<evidence type="ECO:0000256" key="3">
    <source>
        <dbReference type="PROSITE-ProRule" id="PRU00284"/>
    </source>
</evidence>
<dbReference type="PANTHER" id="PTHR32089">
    <property type="entry name" value="METHYL-ACCEPTING CHEMOTAXIS PROTEIN MCPB"/>
    <property type="match status" value="1"/>
</dbReference>
<dbReference type="GO" id="GO:0006355">
    <property type="term" value="P:regulation of DNA-templated transcription"/>
    <property type="evidence" value="ECO:0007669"/>
    <property type="project" value="InterPro"/>
</dbReference>
<dbReference type="InterPro" id="IPR035965">
    <property type="entry name" value="PAS-like_dom_sf"/>
</dbReference>
<dbReference type="RefSeq" id="WP_086889457.1">
    <property type="nucleotide sequence ID" value="NZ_CP019893.1"/>
</dbReference>
<comment type="similarity">
    <text evidence="2">Belongs to the methyl-accepting chemotaxis (MCP) protein family.</text>
</comment>